<reference evidence="2" key="1">
    <citation type="journal article" date="2019" name="BMC Genomics">
        <title>A new reference genome for Sorghum bicolor reveals high levels of sequence similarity between sweet and grain genotypes: implications for the genetics of sugar metabolism.</title>
        <authorList>
            <person name="Cooper E.A."/>
            <person name="Brenton Z.W."/>
            <person name="Flinn B.S."/>
            <person name="Jenkins J."/>
            <person name="Shu S."/>
            <person name="Flowers D."/>
            <person name="Luo F."/>
            <person name="Wang Y."/>
            <person name="Xia P."/>
            <person name="Barry K."/>
            <person name="Daum C."/>
            <person name="Lipzen A."/>
            <person name="Yoshinaga Y."/>
            <person name="Schmutz J."/>
            <person name="Saski C."/>
            <person name="Vermerris W."/>
            <person name="Kresovich S."/>
        </authorList>
    </citation>
    <scope>NUCLEOTIDE SEQUENCE</scope>
</reference>
<feature type="signal peptide" evidence="1">
    <location>
        <begin position="1"/>
        <end position="19"/>
    </location>
</feature>
<proteinExistence type="predicted"/>
<evidence type="ECO:0000313" key="2">
    <source>
        <dbReference type="EMBL" id="KAG0524887.1"/>
    </source>
</evidence>
<organism evidence="2 3">
    <name type="scientific">Sorghum bicolor</name>
    <name type="common">Sorghum</name>
    <name type="synonym">Sorghum vulgare</name>
    <dbReference type="NCBI Taxonomy" id="4558"/>
    <lineage>
        <taxon>Eukaryota</taxon>
        <taxon>Viridiplantae</taxon>
        <taxon>Streptophyta</taxon>
        <taxon>Embryophyta</taxon>
        <taxon>Tracheophyta</taxon>
        <taxon>Spermatophyta</taxon>
        <taxon>Magnoliopsida</taxon>
        <taxon>Liliopsida</taxon>
        <taxon>Poales</taxon>
        <taxon>Poaceae</taxon>
        <taxon>PACMAD clade</taxon>
        <taxon>Panicoideae</taxon>
        <taxon>Andropogonodae</taxon>
        <taxon>Andropogoneae</taxon>
        <taxon>Sorghinae</taxon>
        <taxon>Sorghum</taxon>
    </lineage>
</organism>
<accession>A0A921QQ86</accession>
<protein>
    <recommendedName>
        <fullName evidence="4">rRNA N-glycosidase</fullName>
    </recommendedName>
</protein>
<sequence length="109" mass="11478">MEGGPRCSIVLLFLTVALAASSLSWLAQRSLPPAEGRYVLVALQTDRGHQTKLVAVMTDKVSMGGFSNKFGNWFAFPLPLSAAGNSYNDNHGQGGFGNLLSLIVNAAAP</sequence>
<comment type="caution">
    <text evidence="2">The sequence shown here is derived from an EMBL/GenBank/DDBJ whole genome shotgun (WGS) entry which is preliminary data.</text>
</comment>
<reference evidence="2" key="2">
    <citation type="submission" date="2020-10" db="EMBL/GenBank/DDBJ databases">
        <authorList>
            <person name="Cooper E.A."/>
            <person name="Brenton Z.W."/>
            <person name="Flinn B.S."/>
            <person name="Jenkins J."/>
            <person name="Shu S."/>
            <person name="Flowers D."/>
            <person name="Luo F."/>
            <person name="Wang Y."/>
            <person name="Xia P."/>
            <person name="Barry K."/>
            <person name="Daum C."/>
            <person name="Lipzen A."/>
            <person name="Yoshinaga Y."/>
            <person name="Schmutz J."/>
            <person name="Saski C."/>
            <person name="Vermerris W."/>
            <person name="Kresovich S."/>
        </authorList>
    </citation>
    <scope>NUCLEOTIDE SEQUENCE</scope>
</reference>
<evidence type="ECO:0008006" key="4">
    <source>
        <dbReference type="Google" id="ProtNLM"/>
    </source>
</evidence>
<dbReference type="Proteomes" id="UP000807115">
    <property type="component" value="Chromosome 6"/>
</dbReference>
<dbReference type="AlphaFoldDB" id="A0A921QQ86"/>
<evidence type="ECO:0000313" key="3">
    <source>
        <dbReference type="Proteomes" id="UP000807115"/>
    </source>
</evidence>
<feature type="chain" id="PRO_5038101288" description="rRNA N-glycosidase" evidence="1">
    <location>
        <begin position="20"/>
        <end position="109"/>
    </location>
</feature>
<dbReference type="EMBL" id="CM027685">
    <property type="protein sequence ID" value="KAG0524887.1"/>
    <property type="molecule type" value="Genomic_DNA"/>
</dbReference>
<keyword evidence="1" id="KW-0732">Signal</keyword>
<evidence type="ECO:0000256" key="1">
    <source>
        <dbReference type="SAM" id="SignalP"/>
    </source>
</evidence>
<name>A0A921QQ86_SORBI</name>
<gene>
    <name evidence="2" type="ORF">BDA96_06G006900</name>
</gene>